<feature type="signal peptide" evidence="5">
    <location>
        <begin position="1"/>
        <end position="17"/>
    </location>
</feature>
<dbReference type="SUPFAM" id="SSF55394">
    <property type="entry name" value="Bactericidal permeability-increasing protein, BPI"/>
    <property type="match status" value="2"/>
</dbReference>
<dbReference type="Pfam" id="PF02886">
    <property type="entry name" value="LBP_BPI_CETP_C"/>
    <property type="match status" value="1"/>
</dbReference>
<dbReference type="PANTHER" id="PTHR10504:SF132">
    <property type="entry name" value="BACTERICIDAL PERMEABILITY-INCREASING PROTEIN"/>
    <property type="match status" value="1"/>
</dbReference>
<dbReference type="GeneTree" id="ENSGT01150000286994"/>
<keyword evidence="4 5" id="KW-0732">Signal</keyword>
<feature type="domain" description="Lipid-binding serum glycoprotein C-terminal" evidence="7">
    <location>
        <begin position="259"/>
        <end position="444"/>
    </location>
</feature>
<dbReference type="AlphaFoldDB" id="A0AAQ4S2F8"/>
<feature type="chain" id="PRO_5042870048" description="Bactericidal permeability-increasing protein" evidence="5">
    <location>
        <begin position="18"/>
        <end position="501"/>
    </location>
</feature>
<evidence type="ECO:0000313" key="8">
    <source>
        <dbReference type="Ensembl" id="ENSGACP00000070236.1"/>
    </source>
</evidence>
<dbReference type="FunFam" id="3.15.10.10:FF:000001">
    <property type="entry name" value="phospholipid transfer protein-like"/>
    <property type="match status" value="1"/>
</dbReference>
<dbReference type="GO" id="GO:0050829">
    <property type="term" value="P:defense response to Gram-negative bacterium"/>
    <property type="evidence" value="ECO:0007669"/>
    <property type="project" value="UniProtKB-UniRule"/>
</dbReference>
<dbReference type="SMART" id="SM00328">
    <property type="entry name" value="BPI1"/>
    <property type="match status" value="1"/>
</dbReference>
<comment type="domain">
    <text evidence="4">The N- and C-terminal barrels adopt an identical fold despite having only 13% of conserved residues.</text>
</comment>
<feature type="domain" description="Lipid-binding serum glycoprotein N-terminal" evidence="6">
    <location>
        <begin position="26"/>
        <end position="244"/>
    </location>
</feature>
<evidence type="ECO:0000256" key="4">
    <source>
        <dbReference type="RuleBase" id="RU369039"/>
    </source>
</evidence>
<evidence type="ECO:0000259" key="7">
    <source>
        <dbReference type="SMART" id="SM00329"/>
    </source>
</evidence>
<comment type="function">
    <text evidence="4">The cytotoxic action of BPI is limited to many species of Gram-negative bacteria; this specificity may be explained by a strong affinity of the very basic N-terminal half for the negatively charged lipopolysaccharides that are unique to the Gram-negative bacterial outer envelope.</text>
</comment>
<keyword evidence="4" id="KW-0044">Antibiotic</keyword>
<dbReference type="GO" id="GO:0008289">
    <property type="term" value="F:lipid binding"/>
    <property type="evidence" value="ECO:0007669"/>
    <property type="project" value="InterPro"/>
</dbReference>
<evidence type="ECO:0000313" key="9">
    <source>
        <dbReference type="Proteomes" id="UP000007635"/>
    </source>
</evidence>
<dbReference type="SMART" id="SM00329">
    <property type="entry name" value="BPI2"/>
    <property type="match status" value="1"/>
</dbReference>
<organism evidence="8 9">
    <name type="scientific">Gasterosteus aculeatus aculeatus</name>
    <name type="common">three-spined stickleback</name>
    <dbReference type="NCBI Taxonomy" id="481459"/>
    <lineage>
        <taxon>Eukaryota</taxon>
        <taxon>Metazoa</taxon>
        <taxon>Chordata</taxon>
        <taxon>Craniata</taxon>
        <taxon>Vertebrata</taxon>
        <taxon>Euteleostomi</taxon>
        <taxon>Actinopterygii</taxon>
        <taxon>Neopterygii</taxon>
        <taxon>Teleostei</taxon>
        <taxon>Neoteleostei</taxon>
        <taxon>Acanthomorphata</taxon>
        <taxon>Eupercaria</taxon>
        <taxon>Perciformes</taxon>
        <taxon>Cottioidei</taxon>
        <taxon>Gasterosteales</taxon>
        <taxon>Gasterosteidae</taxon>
        <taxon>Gasterosteus</taxon>
    </lineage>
</organism>
<dbReference type="Gene3D" id="3.15.10.10">
    <property type="entry name" value="Bactericidal permeability-increasing protein, domain 1"/>
    <property type="match status" value="1"/>
</dbReference>
<dbReference type="Proteomes" id="UP000007635">
    <property type="component" value="Chromosome XII"/>
</dbReference>
<comment type="subunit">
    <text evidence="4">Monomer. Homodimer; disulfide-linked.</text>
</comment>
<evidence type="ECO:0000256" key="3">
    <source>
        <dbReference type="ARBA" id="ARBA00023180"/>
    </source>
</evidence>
<comment type="subcellular location">
    <subcellularLocation>
        <location evidence="4">Secreted</location>
    </subcellularLocation>
</comment>
<evidence type="ECO:0000256" key="1">
    <source>
        <dbReference type="ARBA" id="ARBA00007292"/>
    </source>
</evidence>
<evidence type="ECO:0000256" key="2">
    <source>
        <dbReference type="ARBA" id="ARBA00023157"/>
    </source>
</evidence>
<dbReference type="GO" id="GO:0005615">
    <property type="term" value="C:extracellular space"/>
    <property type="evidence" value="ECO:0007669"/>
    <property type="project" value="UniProtKB-UniRule"/>
</dbReference>
<dbReference type="InterPro" id="IPR017943">
    <property type="entry name" value="Bactericidal_perm-incr_a/b_dom"/>
</dbReference>
<keyword evidence="2 4" id="KW-1015">Disulfide bond</keyword>
<keyword evidence="4" id="KW-0964">Secreted</keyword>
<keyword evidence="4" id="KW-0929">Antimicrobial</keyword>
<evidence type="ECO:0000256" key="5">
    <source>
        <dbReference type="SAM" id="SignalP"/>
    </source>
</evidence>
<evidence type="ECO:0000259" key="6">
    <source>
        <dbReference type="SMART" id="SM00328"/>
    </source>
</evidence>
<dbReference type="PANTHER" id="PTHR10504">
    <property type="entry name" value="BACTERICIDAL PERMEABILITY-INCREASING BPI PROTEIN-RELATED"/>
    <property type="match status" value="1"/>
</dbReference>
<dbReference type="Pfam" id="PF01273">
    <property type="entry name" value="LBP_BPI_CETP"/>
    <property type="match status" value="1"/>
</dbReference>
<proteinExistence type="inferred from homology"/>
<keyword evidence="4" id="KW-0391">Immunity</keyword>
<dbReference type="GO" id="GO:0045087">
    <property type="term" value="P:innate immune response"/>
    <property type="evidence" value="ECO:0007669"/>
    <property type="project" value="UniProtKB-UniRule"/>
</dbReference>
<comment type="similarity">
    <text evidence="1">Belongs to the BPI/LBP/Plunc superfamily. BPI/LBP family.</text>
</comment>
<keyword evidence="9" id="KW-1185">Reference proteome</keyword>
<protein>
    <recommendedName>
        <fullName evidence="4">Bactericidal permeability-increasing protein</fullName>
        <shortName evidence="4">BPI</shortName>
    </recommendedName>
</protein>
<comment type="domain">
    <text evidence="4">The N-terminal region may be exposed to the interior of the granule, whereas the C-terminal portion may be embedded in the membrane. During phagocytosis and degranulation, proteases may be released and activated and cleave BPI at the junction of the N- and C-terminal portions of the molecule, providing controlled release of the N-terminal antibacterial fragment when bacteria are ingested.</text>
</comment>
<reference evidence="8" key="3">
    <citation type="submission" date="2025-09" db="UniProtKB">
        <authorList>
            <consortium name="Ensembl"/>
        </authorList>
    </citation>
    <scope>IDENTIFICATION</scope>
</reference>
<sequence>MLQPVIVGLVLISCTCAENPGVQVILTDKGLQYGKHLGAGWIQEKLPLVTFPDINGRLLGSIYYTLSGVTITKCDLPEPSVEFYQEVNGVKTSVSGLSVAVTGRWTTQFGLIHDGGSFNLALFNMDVTSEVALGKDDGGHLSVTSVHCNTRLQDVNMQFYGGASWMFNPLVDYFKGHIKSKIEAAICPAVDEYIANLEYHLQAMKVSFDVDENVTFDLPLISIPIVNASSMNLGLKGEFYSVRPRIDPPFEAQPFTVEKQPGYMLSVGLSEFTLNSASFALHSAGLLQTIITDSMIPPNIPVHLNTSWMGPYVPQLPKMFPGLLMVLQIYAREVPMFSFQSGVVKLPIEGAVKAFAIQPNGTQIPLFKLHVPRVYLSVSAELGKGAVLPRMKNAQLVNTVLGMEKVRASERLLMSGECLAYWRIVVQLGAERVVWLTFVFFLLTGICSHRVRRSGVASRRQLTIGPFNSPNTDAQQTAFKLHLPSSGFWTVNDSQIWLRSI</sequence>
<dbReference type="Ensembl" id="ENSGACT00000073299.1">
    <property type="protein sequence ID" value="ENSGACP00000070236.1"/>
    <property type="gene ID" value="ENSGACG00000006241.2"/>
</dbReference>
<accession>A0AAQ4S2F8</accession>
<keyword evidence="4" id="KW-0399">Innate immunity</keyword>
<reference evidence="8 9" key="1">
    <citation type="journal article" date="2021" name="G3 (Bethesda)">
        <title>Improved contiguity of the threespine stickleback genome using long-read sequencing.</title>
        <authorList>
            <person name="Nath S."/>
            <person name="Shaw D.E."/>
            <person name="White M.A."/>
        </authorList>
    </citation>
    <scope>NUCLEOTIDE SEQUENCE [LARGE SCALE GENOMIC DNA]</scope>
    <source>
        <strain evidence="8 9">Lake Benthic</strain>
    </source>
</reference>
<name>A0AAQ4S2F8_GASAC</name>
<dbReference type="InterPro" id="IPR032942">
    <property type="entry name" value="BPI/LBP/Plunc"/>
</dbReference>
<keyword evidence="3 4" id="KW-0325">Glycoprotein</keyword>
<dbReference type="InterPro" id="IPR017942">
    <property type="entry name" value="Lipid-bd_serum_glycop_N"/>
</dbReference>
<dbReference type="InterPro" id="IPR001124">
    <property type="entry name" value="Lipid-bd_serum_glycop_C"/>
</dbReference>
<dbReference type="Gene3D" id="3.15.20.10">
    <property type="entry name" value="Bactericidal permeability-increasing protein, domain 2"/>
    <property type="match status" value="1"/>
</dbReference>
<reference evidence="8" key="2">
    <citation type="submission" date="2025-08" db="UniProtKB">
        <authorList>
            <consortium name="Ensembl"/>
        </authorList>
    </citation>
    <scope>IDENTIFICATION</scope>
</reference>